<dbReference type="Proteomes" id="UP000664534">
    <property type="component" value="Unassembled WGS sequence"/>
</dbReference>
<reference evidence="1" key="1">
    <citation type="submission" date="2021-03" db="EMBL/GenBank/DDBJ databases">
        <authorList>
            <person name="Tagirdzhanova G."/>
        </authorList>
    </citation>
    <scope>NUCLEOTIDE SEQUENCE</scope>
</reference>
<organism evidence="1 2">
    <name type="scientific">Imshaugia aleurites</name>
    <dbReference type="NCBI Taxonomy" id="172621"/>
    <lineage>
        <taxon>Eukaryota</taxon>
        <taxon>Fungi</taxon>
        <taxon>Dikarya</taxon>
        <taxon>Ascomycota</taxon>
        <taxon>Pezizomycotina</taxon>
        <taxon>Lecanoromycetes</taxon>
        <taxon>OSLEUM clade</taxon>
        <taxon>Lecanoromycetidae</taxon>
        <taxon>Lecanorales</taxon>
        <taxon>Lecanorineae</taxon>
        <taxon>Parmeliaceae</taxon>
        <taxon>Imshaugia</taxon>
    </lineage>
</organism>
<dbReference type="EMBL" id="CAJPDT010000021">
    <property type="protein sequence ID" value="CAF9918806.1"/>
    <property type="molecule type" value="Genomic_DNA"/>
</dbReference>
<accession>A0A8H3F3T3</accession>
<keyword evidence="2" id="KW-1185">Reference proteome</keyword>
<comment type="caution">
    <text evidence="1">The sequence shown here is derived from an EMBL/GenBank/DDBJ whole genome shotgun (WGS) entry which is preliminary data.</text>
</comment>
<gene>
    <name evidence="1" type="ORF">IMSHALPRED_004421</name>
</gene>
<sequence>MGHGGSDEQCTEGTLAGCDCFNAPTVIADYGSLSWMSEQQILLAMLSAQDPGWMYTTISGYSPGNATASQQATTSAMTTTSAAVASTNPVSTPTTCWTVRSYTICIKPEKVLTTSGGQLVSEALMETVTECQSSSTPITSNQPIVSTATSAVAAISVPAATPSEAIIIYRRDTCYESLGHRSCFSTALEYDITPGQSVDTCEGQPNYAQTYPKYEGGVTSNYLIKIGPFVTHGIKACSYNGSYQDVGNLICPLMEVPGSVPTATAHMCAEATDTPIVYIEW</sequence>
<evidence type="ECO:0000313" key="1">
    <source>
        <dbReference type="EMBL" id="CAF9918806.1"/>
    </source>
</evidence>
<protein>
    <submittedName>
        <fullName evidence="1">Uncharacterized protein</fullName>
    </submittedName>
</protein>
<evidence type="ECO:0000313" key="2">
    <source>
        <dbReference type="Proteomes" id="UP000664534"/>
    </source>
</evidence>
<name>A0A8H3F3T3_9LECA</name>
<dbReference type="AlphaFoldDB" id="A0A8H3F3T3"/>
<proteinExistence type="predicted"/>